<reference evidence="7" key="3">
    <citation type="submission" date="2025-09" db="UniProtKB">
        <authorList>
            <consortium name="Ensembl"/>
        </authorList>
    </citation>
    <scope>IDENTIFICATION</scope>
</reference>
<feature type="domain" description="CLIC N-terminal" evidence="6">
    <location>
        <begin position="5"/>
        <end position="51"/>
    </location>
</feature>
<evidence type="ECO:0000256" key="4">
    <source>
        <dbReference type="ARBA" id="ARBA00022989"/>
    </source>
</evidence>
<accession>A0A4W5JC74</accession>
<dbReference type="Gene3D" id="3.40.30.10">
    <property type="entry name" value="Glutaredoxin"/>
    <property type="match status" value="1"/>
</dbReference>
<reference evidence="8" key="1">
    <citation type="submission" date="2018-06" db="EMBL/GenBank/DDBJ databases">
        <title>Genome assembly of Danube salmon.</title>
        <authorList>
            <person name="Macqueen D.J."/>
            <person name="Gundappa M.K."/>
        </authorList>
    </citation>
    <scope>NUCLEOTIDE SEQUENCE [LARGE SCALE GENOMIC DNA]</scope>
</reference>
<dbReference type="PANTHER" id="PTHR45476">
    <property type="entry name" value="CHLORIDE INTRACELLULAR CHANNEL PROTEIN 6-RELATED"/>
    <property type="match status" value="1"/>
</dbReference>
<dbReference type="Ensembl" id="ENSHHUT00000000362.1">
    <property type="protein sequence ID" value="ENSHHUP00000000352.1"/>
    <property type="gene ID" value="ENSHHUG00000000264.1"/>
</dbReference>
<evidence type="ECO:0000256" key="3">
    <source>
        <dbReference type="ARBA" id="ARBA00022692"/>
    </source>
</evidence>
<dbReference type="InterPro" id="IPR053823">
    <property type="entry name" value="CLIC_N"/>
</dbReference>
<keyword evidence="4" id="KW-1133">Transmembrane helix</keyword>
<sequence length="78" mass="8867">MTEGSKIELFIKASDDGESVGNCPFCQRLFMILWLKGANFTLTIVDMKRYICGFHSHAHTLSTMMHLKQQFNPSKPGM</sequence>
<dbReference type="AlphaFoldDB" id="A0A4W5JC74"/>
<dbReference type="Pfam" id="PF22441">
    <property type="entry name" value="CLIC-like_N"/>
    <property type="match status" value="1"/>
</dbReference>
<keyword evidence="5" id="KW-0472">Membrane</keyword>
<dbReference type="InterPro" id="IPR036249">
    <property type="entry name" value="Thioredoxin-like_sf"/>
</dbReference>
<protein>
    <recommendedName>
        <fullName evidence="6">CLIC N-terminal domain-containing protein</fullName>
    </recommendedName>
</protein>
<dbReference type="Proteomes" id="UP000314982">
    <property type="component" value="Unassembled WGS sequence"/>
</dbReference>
<evidence type="ECO:0000256" key="5">
    <source>
        <dbReference type="ARBA" id="ARBA00023136"/>
    </source>
</evidence>
<reference evidence="7" key="2">
    <citation type="submission" date="2025-08" db="UniProtKB">
        <authorList>
            <consortium name="Ensembl"/>
        </authorList>
    </citation>
    <scope>IDENTIFICATION</scope>
</reference>
<evidence type="ECO:0000313" key="8">
    <source>
        <dbReference type="Proteomes" id="UP000314982"/>
    </source>
</evidence>
<comment type="similarity">
    <text evidence="2">Belongs to the chloride channel CLIC family.</text>
</comment>
<evidence type="ECO:0000256" key="2">
    <source>
        <dbReference type="ARBA" id="ARBA00007655"/>
    </source>
</evidence>
<keyword evidence="8" id="KW-1185">Reference proteome</keyword>
<evidence type="ECO:0000259" key="6">
    <source>
        <dbReference type="Pfam" id="PF22441"/>
    </source>
</evidence>
<dbReference type="STRING" id="62062.ENSHHUP00000000352"/>
<comment type="subcellular location">
    <subcellularLocation>
        <location evidence="1">Membrane</location>
        <topology evidence="1">Single-pass membrane protein</topology>
    </subcellularLocation>
</comment>
<proteinExistence type="inferred from homology"/>
<dbReference type="PANTHER" id="PTHR45476:SF7">
    <property type="entry name" value="CHLORIDE INTRACELLULAR CHANNEL 3"/>
    <property type="match status" value="1"/>
</dbReference>
<name>A0A4W5JC74_9TELE</name>
<organism evidence="7 8">
    <name type="scientific">Hucho hucho</name>
    <name type="common">huchen</name>
    <dbReference type="NCBI Taxonomy" id="62062"/>
    <lineage>
        <taxon>Eukaryota</taxon>
        <taxon>Metazoa</taxon>
        <taxon>Chordata</taxon>
        <taxon>Craniata</taxon>
        <taxon>Vertebrata</taxon>
        <taxon>Euteleostomi</taxon>
        <taxon>Actinopterygii</taxon>
        <taxon>Neopterygii</taxon>
        <taxon>Teleostei</taxon>
        <taxon>Protacanthopterygii</taxon>
        <taxon>Salmoniformes</taxon>
        <taxon>Salmonidae</taxon>
        <taxon>Salmoninae</taxon>
        <taxon>Hucho</taxon>
    </lineage>
</organism>
<dbReference type="GeneTree" id="ENSGT00940000161243"/>
<keyword evidence="3" id="KW-0812">Transmembrane</keyword>
<dbReference type="SUPFAM" id="SSF52833">
    <property type="entry name" value="Thioredoxin-like"/>
    <property type="match status" value="1"/>
</dbReference>
<evidence type="ECO:0000313" key="7">
    <source>
        <dbReference type="Ensembl" id="ENSHHUP00000000352.1"/>
    </source>
</evidence>
<dbReference type="GO" id="GO:0016020">
    <property type="term" value="C:membrane"/>
    <property type="evidence" value="ECO:0007669"/>
    <property type="project" value="UniProtKB-SubCell"/>
</dbReference>
<evidence type="ECO:0000256" key="1">
    <source>
        <dbReference type="ARBA" id="ARBA00004167"/>
    </source>
</evidence>